<evidence type="ECO:0000313" key="3">
    <source>
        <dbReference type="EMBL" id="CAG5057390.1"/>
    </source>
</evidence>
<dbReference type="SMART" id="SM00868">
    <property type="entry name" value="zf-AD"/>
    <property type="match status" value="1"/>
</dbReference>
<evidence type="ECO:0000256" key="1">
    <source>
        <dbReference type="PROSITE-ProRule" id="PRU01263"/>
    </source>
</evidence>
<protein>
    <submittedName>
        <fullName evidence="3">(apollo) hypothetical protein</fullName>
    </submittedName>
</protein>
<dbReference type="GO" id="GO:0005634">
    <property type="term" value="C:nucleus"/>
    <property type="evidence" value="ECO:0007669"/>
    <property type="project" value="InterPro"/>
</dbReference>
<dbReference type="InterPro" id="IPR012934">
    <property type="entry name" value="Znf_AD"/>
</dbReference>
<gene>
    <name evidence="3" type="ORF">PAPOLLO_LOCUS27161</name>
</gene>
<feature type="domain" description="ZAD" evidence="2">
    <location>
        <begin position="17"/>
        <end position="99"/>
    </location>
</feature>
<dbReference type="EMBL" id="CAJQZP010001624">
    <property type="protein sequence ID" value="CAG5057390.1"/>
    <property type="molecule type" value="Genomic_DNA"/>
</dbReference>
<keyword evidence="4" id="KW-1185">Reference proteome</keyword>
<comment type="caution">
    <text evidence="3">The sequence shown here is derived from an EMBL/GenBank/DDBJ whole genome shotgun (WGS) entry which is preliminary data.</text>
</comment>
<accession>A0A8S3Y802</accession>
<evidence type="ECO:0000259" key="2">
    <source>
        <dbReference type="PROSITE" id="PS51915"/>
    </source>
</evidence>
<evidence type="ECO:0000313" key="4">
    <source>
        <dbReference type="Proteomes" id="UP000691718"/>
    </source>
</evidence>
<dbReference type="AlphaFoldDB" id="A0A8S3Y802"/>
<organism evidence="3 4">
    <name type="scientific">Parnassius apollo</name>
    <name type="common">Apollo butterfly</name>
    <name type="synonym">Papilio apollo</name>
    <dbReference type="NCBI Taxonomy" id="110799"/>
    <lineage>
        <taxon>Eukaryota</taxon>
        <taxon>Metazoa</taxon>
        <taxon>Ecdysozoa</taxon>
        <taxon>Arthropoda</taxon>
        <taxon>Hexapoda</taxon>
        <taxon>Insecta</taxon>
        <taxon>Pterygota</taxon>
        <taxon>Neoptera</taxon>
        <taxon>Endopterygota</taxon>
        <taxon>Lepidoptera</taxon>
        <taxon>Glossata</taxon>
        <taxon>Ditrysia</taxon>
        <taxon>Papilionoidea</taxon>
        <taxon>Papilionidae</taxon>
        <taxon>Parnassiinae</taxon>
        <taxon>Parnassini</taxon>
        <taxon>Parnassius</taxon>
        <taxon>Parnassius</taxon>
    </lineage>
</organism>
<dbReference type="OrthoDB" id="8922241at2759"/>
<dbReference type="GO" id="GO:0008270">
    <property type="term" value="F:zinc ion binding"/>
    <property type="evidence" value="ECO:0007669"/>
    <property type="project" value="UniProtKB-UniRule"/>
</dbReference>
<sequence length="146" mass="17100">MDNFNENSIEKTFPITNVCRCCLAEGCYKDISTEYFISGKKEVYEEILKDVFNLEISYQKYGGPSRYSRLICENCIGKLRDAKEFKYKVVASEKSFIKFLDDMQINVKEEVAENNEEVDKIAEECAEVLSQYQKNFKNWFQNCNTP</sequence>
<keyword evidence="1" id="KW-0862">Zinc</keyword>
<reference evidence="3" key="1">
    <citation type="submission" date="2021-04" db="EMBL/GenBank/DDBJ databases">
        <authorList>
            <person name="Tunstrom K."/>
        </authorList>
    </citation>
    <scope>NUCLEOTIDE SEQUENCE</scope>
</reference>
<feature type="binding site" evidence="1">
    <location>
        <position position="19"/>
    </location>
    <ligand>
        <name>Zn(2+)</name>
        <dbReference type="ChEBI" id="CHEBI:29105"/>
    </ligand>
</feature>
<proteinExistence type="predicted"/>
<name>A0A8S3Y802_PARAO</name>
<keyword evidence="1" id="KW-0479">Metal-binding</keyword>
<feature type="binding site" evidence="1">
    <location>
        <position position="22"/>
    </location>
    <ligand>
        <name>Zn(2+)</name>
        <dbReference type="ChEBI" id="CHEBI:29105"/>
    </ligand>
</feature>
<dbReference type="Pfam" id="PF07776">
    <property type="entry name" value="zf-AD"/>
    <property type="match status" value="1"/>
</dbReference>
<feature type="binding site" evidence="1">
    <location>
        <position position="75"/>
    </location>
    <ligand>
        <name>Zn(2+)</name>
        <dbReference type="ChEBI" id="CHEBI:29105"/>
    </ligand>
</feature>
<keyword evidence="1" id="KW-0863">Zinc-finger</keyword>
<feature type="binding site" evidence="1">
    <location>
        <position position="72"/>
    </location>
    <ligand>
        <name>Zn(2+)</name>
        <dbReference type="ChEBI" id="CHEBI:29105"/>
    </ligand>
</feature>
<dbReference type="PROSITE" id="PS51915">
    <property type="entry name" value="ZAD"/>
    <property type="match status" value="1"/>
</dbReference>
<dbReference type="Proteomes" id="UP000691718">
    <property type="component" value="Unassembled WGS sequence"/>
</dbReference>